<dbReference type="CDD" id="cd04301">
    <property type="entry name" value="NAT_SF"/>
    <property type="match status" value="1"/>
</dbReference>
<feature type="domain" description="N-acetyltransferase" evidence="1">
    <location>
        <begin position="106"/>
        <end position="199"/>
    </location>
</feature>
<name>A0A918B9V7_9ACTN</name>
<comment type="caution">
    <text evidence="2">The sequence shown here is derived from an EMBL/GenBank/DDBJ whole genome shotgun (WGS) entry which is preliminary data.</text>
</comment>
<dbReference type="InterPro" id="IPR016181">
    <property type="entry name" value="Acyl_CoA_acyltransferase"/>
</dbReference>
<dbReference type="EMBL" id="BMQK01000001">
    <property type="protein sequence ID" value="GGQ42160.1"/>
    <property type="molecule type" value="Genomic_DNA"/>
</dbReference>
<dbReference type="GO" id="GO:0016747">
    <property type="term" value="F:acyltransferase activity, transferring groups other than amino-acyl groups"/>
    <property type="evidence" value="ECO:0007669"/>
    <property type="project" value="InterPro"/>
</dbReference>
<accession>A0A918B9V7</accession>
<proteinExistence type="predicted"/>
<dbReference type="InterPro" id="IPR000182">
    <property type="entry name" value="GNAT_dom"/>
</dbReference>
<dbReference type="PANTHER" id="PTHR42791">
    <property type="entry name" value="GNAT FAMILY ACETYLTRANSFERASE"/>
    <property type="match status" value="1"/>
</dbReference>
<dbReference type="RefSeq" id="WP_189215192.1">
    <property type="nucleotide sequence ID" value="NZ_BMQK01000001.1"/>
</dbReference>
<dbReference type="PROSITE" id="PS51186">
    <property type="entry name" value="GNAT"/>
    <property type="match status" value="1"/>
</dbReference>
<dbReference type="PANTHER" id="PTHR42791:SF1">
    <property type="entry name" value="N-ACETYLTRANSFERASE DOMAIN-CONTAINING PROTEIN"/>
    <property type="match status" value="1"/>
</dbReference>
<gene>
    <name evidence="2" type="ORF">GCM10010145_08520</name>
</gene>
<dbReference type="Pfam" id="PF00583">
    <property type="entry name" value="Acetyltransf_1"/>
    <property type="match status" value="1"/>
</dbReference>
<dbReference type="InterPro" id="IPR052523">
    <property type="entry name" value="Trichothecene_AcTrans"/>
</dbReference>
<keyword evidence="3" id="KW-1185">Reference proteome</keyword>
<evidence type="ECO:0000313" key="2">
    <source>
        <dbReference type="EMBL" id="GGQ42160.1"/>
    </source>
</evidence>
<dbReference type="Proteomes" id="UP000620156">
    <property type="component" value="Unassembled WGS sequence"/>
</dbReference>
<dbReference type="AlphaFoldDB" id="A0A918B9V7"/>
<dbReference type="Gene3D" id="3.40.630.30">
    <property type="match status" value="1"/>
</dbReference>
<protein>
    <submittedName>
        <fullName evidence="2">N-acetyltransferase</fullName>
    </submittedName>
</protein>
<evidence type="ECO:0000313" key="3">
    <source>
        <dbReference type="Proteomes" id="UP000620156"/>
    </source>
</evidence>
<reference evidence="2" key="2">
    <citation type="submission" date="2020-09" db="EMBL/GenBank/DDBJ databases">
        <authorList>
            <person name="Sun Q."/>
            <person name="Ohkuma M."/>
        </authorList>
    </citation>
    <scope>NUCLEOTIDE SEQUENCE</scope>
    <source>
        <strain evidence="2">JCM 3131</strain>
    </source>
</reference>
<evidence type="ECO:0000259" key="1">
    <source>
        <dbReference type="PROSITE" id="PS51186"/>
    </source>
</evidence>
<reference evidence="2" key="1">
    <citation type="journal article" date="2014" name="Int. J. Syst. Evol. Microbiol.">
        <title>Complete genome sequence of Corynebacterium casei LMG S-19264T (=DSM 44701T), isolated from a smear-ripened cheese.</title>
        <authorList>
            <consortium name="US DOE Joint Genome Institute (JGI-PGF)"/>
            <person name="Walter F."/>
            <person name="Albersmeier A."/>
            <person name="Kalinowski J."/>
            <person name="Ruckert C."/>
        </authorList>
    </citation>
    <scope>NUCLEOTIDE SEQUENCE</scope>
    <source>
        <strain evidence="2">JCM 3131</strain>
    </source>
</reference>
<dbReference type="SUPFAM" id="SSF55729">
    <property type="entry name" value="Acyl-CoA N-acyltransferases (Nat)"/>
    <property type="match status" value="1"/>
</dbReference>
<sequence>MGVRIRTADQHDHETVTWLLDRAFDDDPVSVWLFPQAGHRRTTHPRLMAAFVDMVLARGRIDITEDGTACALWLSVPAGKGEGGEEAADDPAQLRAALDPDNERMELVGRLTSEAHPEGRAHEYLWLIAVAPECQGEGLGTELLRSVLDRCDHDGVPAYLEASNVRSRTLYERLGFVFGGRTVDLPDGPPMWPMWREPRIPARGPSAPVRSAGAGPGLALP</sequence>
<organism evidence="2 3">
    <name type="scientific">Streptomyces ruber</name>
    <dbReference type="NCBI Taxonomy" id="83378"/>
    <lineage>
        <taxon>Bacteria</taxon>
        <taxon>Bacillati</taxon>
        <taxon>Actinomycetota</taxon>
        <taxon>Actinomycetes</taxon>
        <taxon>Kitasatosporales</taxon>
        <taxon>Streptomycetaceae</taxon>
        <taxon>Streptomyces</taxon>
    </lineage>
</organism>